<feature type="domain" description="Sensor histidine kinase NatK-like C-terminal" evidence="2">
    <location>
        <begin position="336"/>
        <end position="435"/>
    </location>
</feature>
<evidence type="ECO:0000259" key="2">
    <source>
        <dbReference type="Pfam" id="PF14501"/>
    </source>
</evidence>
<reference evidence="3 4" key="1">
    <citation type="submission" date="2016-10" db="EMBL/GenBank/DDBJ databases">
        <authorList>
            <person name="de Groot N.N."/>
        </authorList>
    </citation>
    <scope>NUCLEOTIDE SEQUENCE [LARGE SCALE GENOMIC DNA]</scope>
    <source>
        <strain evidence="3 4">KH2T6</strain>
    </source>
</reference>
<feature type="transmembrane region" description="Helical" evidence="1">
    <location>
        <begin position="67"/>
        <end position="87"/>
    </location>
</feature>
<dbReference type="PANTHER" id="PTHR40448">
    <property type="entry name" value="TWO-COMPONENT SENSOR HISTIDINE KINASE"/>
    <property type="match status" value="1"/>
</dbReference>
<dbReference type="Proteomes" id="UP000186015">
    <property type="component" value="Unassembled WGS sequence"/>
</dbReference>
<dbReference type="GO" id="GO:0042802">
    <property type="term" value="F:identical protein binding"/>
    <property type="evidence" value="ECO:0007669"/>
    <property type="project" value="TreeGrafter"/>
</dbReference>
<dbReference type="CDD" id="cd16935">
    <property type="entry name" value="HATPase_AgrC-ComD-like"/>
    <property type="match status" value="1"/>
</dbReference>
<name>A0A1H7P659_RUMAL</name>
<evidence type="ECO:0000256" key="1">
    <source>
        <dbReference type="SAM" id="Phobius"/>
    </source>
</evidence>
<accession>A0A1H7P659</accession>
<evidence type="ECO:0000313" key="3">
    <source>
        <dbReference type="EMBL" id="SEL31272.1"/>
    </source>
</evidence>
<feature type="transmembrane region" description="Helical" evidence="1">
    <location>
        <begin position="37"/>
        <end position="61"/>
    </location>
</feature>
<feature type="transmembrane region" description="Helical" evidence="1">
    <location>
        <begin position="6"/>
        <end position="25"/>
    </location>
</feature>
<evidence type="ECO:0000313" key="4">
    <source>
        <dbReference type="Proteomes" id="UP000186015"/>
    </source>
</evidence>
<dbReference type="AlphaFoldDB" id="A0A1H7P659"/>
<protein>
    <submittedName>
        <fullName evidence="3">GHKL domain-containing protein</fullName>
    </submittedName>
</protein>
<dbReference type="Gene3D" id="3.30.565.10">
    <property type="entry name" value="Histidine kinase-like ATPase, C-terminal domain"/>
    <property type="match status" value="1"/>
</dbReference>
<keyword evidence="1" id="KW-0472">Membrane</keyword>
<feature type="transmembrane region" description="Helical" evidence="1">
    <location>
        <begin position="123"/>
        <end position="143"/>
    </location>
</feature>
<dbReference type="OrthoDB" id="1837658at2"/>
<sequence>MNISLVLRYFTELSMVIPASVMAIIPVYRCRRVSKAFLFGALAIMLVTFTLGGALICSIMDLTTNNILFPAMSAMFVMYDFCFELPFFQKLVSFANSVFLCGFCTTYNTFLTAPLELKNTDNVYTELSGLICLGVTLIIGLVFSRTLFKKFPEMFETEELDQVWKILSVTQLLSSCLIIWINPLSAENVMTGRLRRISLVVFLTVPLVTFFLYHILWWLSKKLTERAELQRSLDLFKMEENQYRKTRQYLQESSQLRHDFRQHILLINEYLKKGQTDKLTKYIAPLVEHISQRHNTICQNQAVDAIANHYDETARSREVAVNWSIDLGEDIPVKESDMCAVMGNLVENAIRAASELEGQKRLVNVRIGLLNPKTLVISIYNAYRGRIELDKNELPITNKEGHGIGLHSVQNIVKRYNGSMVIETRNGIFNVSILMYQPE</sequence>
<gene>
    <name evidence="3" type="ORF">SAMN05216469_11924</name>
</gene>
<dbReference type="SUPFAM" id="SSF55874">
    <property type="entry name" value="ATPase domain of HSP90 chaperone/DNA topoisomerase II/histidine kinase"/>
    <property type="match status" value="1"/>
</dbReference>
<feature type="transmembrane region" description="Helical" evidence="1">
    <location>
        <begin position="197"/>
        <end position="219"/>
    </location>
</feature>
<organism evidence="3 4">
    <name type="scientific">Ruminococcus albus</name>
    <dbReference type="NCBI Taxonomy" id="1264"/>
    <lineage>
        <taxon>Bacteria</taxon>
        <taxon>Bacillati</taxon>
        <taxon>Bacillota</taxon>
        <taxon>Clostridia</taxon>
        <taxon>Eubacteriales</taxon>
        <taxon>Oscillospiraceae</taxon>
        <taxon>Ruminococcus</taxon>
    </lineage>
</organism>
<dbReference type="EMBL" id="FOAT01000019">
    <property type="protein sequence ID" value="SEL31272.1"/>
    <property type="molecule type" value="Genomic_DNA"/>
</dbReference>
<proteinExistence type="predicted"/>
<keyword evidence="1" id="KW-1133">Transmembrane helix</keyword>
<dbReference type="InterPro" id="IPR032834">
    <property type="entry name" value="NatK-like_C"/>
</dbReference>
<dbReference type="Pfam" id="PF14501">
    <property type="entry name" value="HATPase_c_5"/>
    <property type="match status" value="1"/>
</dbReference>
<dbReference type="PANTHER" id="PTHR40448:SF1">
    <property type="entry name" value="TWO-COMPONENT SENSOR HISTIDINE KINASE"/>
    <property type="match status" value="1"/>
</dbReference>
<keyword evidence="1" id="KW-0812">Transmembrane</keyword>
<dbReference type="InterPro" id="IPR036890">
    <property type="entry name" value="HATPase_C_sf"/>
</dbReference>
<feature type="transmembrane region" description="Helical" evidence="1">
    <location>
        <begin position="163"/>
        <end position="185"/>
    </location>
</feature>
<dbReference type="RefSeq" id="WP_074835545.1">
    <property type="nucleotide sequence ID" value="NZ_FOAT01000019.1"/>
</dbReference>
<feature type="transmembrane region" description="Helical" evidence="1">
    <location>
        <begin position="94"/>
        <end position="111"/>
    </location>
</feature>